<dbReference type="InterPro" id="IPR015797">
    <property type="entry name" value="NUDIX_hydrolase-like_dom_sf"/>
</dbReference>
<evidence type="ECO:0000256" key="2">
    <source>
        <dbReference type="ARBA" id="ARBA00022801"/>
    </source>
</evidence>
<dbReference type="PANTHER" id="PTHR43046">
    <property type="entry name" value="GDP-MANNOSE MANNOSYL HYDROLASE"/>
    <property type="match status" value="1"/>
</dbReference>
<reference evidence="4" key="1">
    <citation type="journal article" date="2016" name="Genome Announc.">
        <title>Draft Genome Sequence of Lactobacillus plantarum 2025.</title>
        <authorList>
            <person name="Karlyshev A.V."/>
            <person name="Khlebnikov V.C."/>
            <person name="Kosarev I.V."/>
            <person name="Abramov V.M."/>
        </authorList>
    </citation>
    <scope>NUCLEOTIDE SEQUENCE [LARGE SCALE GENOMIC DNA]</scope>
    <source>
        <strain evidence="4">2025</strain>
    </source>
</reference>
<dbReference type="GO" id="GO:0016787">
    <property type="term" value="F:hydrolase activity"/>
    <property type="evidence" value="ECO:0007669"/>
    <property type="project" value="UniProtKB-KW"/>
</dbReference>
<dbReference type="PROSITE" id="PS51462">
    <property type="entry name" value="NUDIX"/>
    <property type="match status" value="1"/>
</dbReference>
<dbReference type="InterPro" id="IPR000086">
    <property type="entry name" value="NUDIX_hydrolase_dom"/>
</dbReference>
<comment type="caution">
    <text evidence="4">The sequence shown here is derived from an EMBL/GenBank/DDBJ whole genome shotgun (WGS) entry which is preliminary data.</text>
</comment>
<dbReference type="EMBL" id="AVFJ02000053">
    <property type="protein sequence ID" value="KPL56377.1"/>
    <property type="molecule type" value="Genomic_DNA"/>
</dbReference>
<feature type="domain" description="Nudix hydrolase" evidence="3">
    <location>
        <begin position="16"/>
        <end position="142"/>
    </location>
</feature>
<dbReference type="PANTHER" id="PTHR43046:SF14">
    <property type="entry name" value="MUTT_NUDIX FAMILY PROTEIN"/>
    <property type="match status" value="1"/>
</dbReference>
<accession>A0A837NLG2</accession>
<dbReference type="CDD" id="cd04690">
    <property type="entry name" value="NUDIX_Hydrolase"/>
    <property type="match status" value="1"/>
</dbReference>
<name>A0A837NLG2_LACPN</name>
<keyword evidence="2 4" id="KW-0378">Hydrolase</keyword>
<evidence type="ECO:0000256" key="1">
    <source>
        <dbReference type="ARBA" id="ARBA00001946"/>
    </source>
</evidence>
<protein>
    <submittedName>
        <fullName evidence="4">Phosphohydrolase</fullName>
    </submittedName>
</protein>
<sequence>MLGHNNIDWGGLGMQPDIICANGVFCADGKVLLTRESKNTAYYFPGGKVGVGETLTQTLQRELKEELSLVVSPDRFKWAFTHRGTAYNQPGKIVELNCFLVAGSGALKVDSEVYDYKWCRPDDSRIAEVVREALARYSWVVE</sequence>
<organism evidence="4">
    <name type="scientific">Lactiplantibacillus plantarum 2025</name>
    <dbReference type="NCBI Taxonomy" id="1385856"/>
    <lineage>
        <taxon>Bacteria</taxon>
        <taxon>Bacillati</taxon>
        <taxon>Bacillota</taxon>
        <taxon>Bacilli</taxon>
        <taxon>Lactobacillales</taxon>
        <taxon>Lactobacillaceae</taxon>
        <taxon>Lactiplantibacillus</taxon>
    </lineage>
</organism>
<dbReference type="AlphaFoldDB" id="A0A837NLG2"/>
<dbReference type="Pfam" id="PF00293">
    <property type="entry name" value="NUDIX"/>
    <property type="match status" value="1"/>
</dbReference>
<evidence type="ECO:0000259" key="3">
    <source>
        <dbReference type="PROSITE" id="PS51462"/>
    </source>
</evidence>
<dbReference type="SUPFAM" id="SSF55811">
    <property type="entry name" value="Nudix"/>
    <property type="match status" value="1"/>
</dbReference>
<evidence type="ECO:0000313" key="4">
    <source>
        <dbReference type="EMBL" id="KPL56377.1"/>
    </source>
</evidence>
<proteinExistence type="predicted"/>
<gene>
    <name evidence="4" type="ORF">N876_0212650</name>
</gene>
<comment type="cofactor">
    <cofactor evidence="1">
        <name>Mg(2+)</name>
        <dbReference type="ChEBI" id="CHEBI:18420"/>
    </cofactor>
</comment>
<dbReference type="Gene3D" id="3.90.79.10">
    <property type="entry name" value="Nucleoside Triphosphate Pyrophosphohydrolase"/>
    <property type="match status" value="1"/>
</dbReference>